<accession>A0A1Q9DTK4</accession>
<sequence length="292" mass="32269">MVQASGKRLWLRVADPRTEKRKLSAISAEFIKFWMRWAICTPRLRALRSPPLASPASIAADAMASGSTVGIGGFASLSSSGPLLWFSEIFDVQEFLALGLQMQLQAQRDITCYEILAQHALLCLVAARLPTGRLHLQLPTLSDNTGSESSVIKLFSTVYPICMFLQRIAAFSTLSGLSLEVAHVPGVCNDDADMLSRWDGVSPLAPKWLLQNRVRLPLAKLWYFRSDVKLWPEAVPLAVRGRFGFPRVRIHRENTSAQMPKSRDLSFGLVAGVVLTALVLRSADDSPKRLII</sequence>
<dbReference type="Proteomes" id="UP000186817">
    <property type="component" value="Unassembled WGS sequence"/>
</dbReference>
<dbReference type="EMBL" id="LSRX01000394">
    <property type="protein sequence ID" value="OLP98505.1"/>
    <property type="molecule type" value="Genomic_DNA"/>
</dbReference>
<reference evidence="1 2" key="1">
    <citation type="submission" date="2016-02" db="EMBL/GenBank/DDBJ databases">
        <title>Genome analysis of coral dinoflagellate symbionts highlights evolutionary adaptations to a symbiotic lifestyle.</title>
        <authorList>
            <person name="Aranda M."/>
            <person name="Li Y."/>
            <person name="Liew Y.J."/>
            <person name="Baumgarten S."/>
            <person name="Simakov O."/>
            <person name="Wilson M."/>
            <person name="Piel J."/>
            <person name="Ashoor H."/>
            <person name="Bougouffa S."/>
            <person name="Bajic V.B."/>
            <person name="Ryu T."/>
            <person name="Ravasi T."/>
            <person name="Bayer T."/>
            <person name="Micklem G."/>
            <person name="Kim H."/>
            <person name="Bhak J."/>
            <person name="Lajeunesse T.C."/>
            <person name="Voolstra C.R."/>
        </authorList>
    </citation>
    <scope>NUCLEOTIDE SEQUENCE [LARGE SCALE GENOMIC DNA]</scope>
    <source>
        <strain evidence="1 2">CCMP2467</strain>
    </source>
</reference>
<gene>
    <name evidence="1" type="ORF">AK812_SmicGene19051</name>
</gene>
<name>A0A1Q9DTK4_SYMMI</name>
<dbReference type="OrthoDB" id="428410at2759"/>
<dbReference type="AlphaFoldDB" id="A0A1Q9DTK4"/>
<proteinExistence type="predicted"/>
<comment type="caution">
    <text evidence="1">The sequence shown here is derived from an EMBL/GenBank/DDBJ whole genome shotgun (WGS) entry which is preliminary data.</text>
</comment>
<keyword evidence="2" id="KW-1185">Reference proteome</keyword>
<organism evidence="1 2">
    <name type="scientific">Symbiodinium microadriaticum</name>
    <name type="common">Dinoflagellate</name>
    <name type="synonym">Zooxanthella microadriatica</name>
    <dbReference type="NCBI Taxonomy" id="2951"/>
    <lineage>
        <taxon>Eukaryota</taxon>
        <taxon>Sar</taxon>
        <taxon>Alveolata</taxon>
        <taxon>Dinophyceae</taxon>
        <taxon>Suessiales</taxon>
        <taxon>Symbiodiniaceae</taxon>
        <taxon>Symbiodinium</taxon>
    </lineage>
</organism>
<evidence type="ECO:0000313" key="1">
    <source>
        <dbReference type="EMBL" id="OLP98505.1"/>
    </source>
</evidence>
<evidence type="ECO:0000313" key="2">
    <source>
        <dbReference type="Proteomes" id="UP000186817"/>
    </source>
</evidence>
<protein>
    <submittedName>
        <fullName evidence="1">Uncharacterized protein</fullName>
    </submittedName>
</protein>